<accession>A0ABR2ERX1</accession>
<evidence type="ECO:0008006" key="3">
    <source>
        <dbReference type="Google" id="ProtNLM"/>
    </source>
</evidence>
<name>A0ABR2ERX1_9ROSI</name>
<evidence type="ECO:0000313" key="2">
    <source>
        <dbReference type="Proteomes" id="UP001472677"/>
    </source>
</evidence>
<dbReference type="EMBL" id="JBBPBM010000010">
    <property type="protein sequence ID" value="KAK8564730.1"/>
    <property type="molecule type" value="Genomic_DNA"/>
</dbReference>
<gene>
    <name evidence="1" type="ORF">V6N12_058313</name>
</gene>
<dbReference type="PANTHER" id="PTHR33116:SF86">
    <property type="entry name" value="REVERSE TRANSCRIPTASE DOMAIN-CONTAINING PROTEIN"/>
    <property type="match status" value="1"/>
</dbReference>
<reference evidence="1 2" key="1">
    <citation type="journal article" date="2024" name="G3 (Bethesda)">
        <title>Genome assembly of Hibiscus sabdariffa L. provides insights into metabolisms of medicinal natural products.</title>
        <authorList>
            <person name="Kim T."/>
        </authorList>
    </citation>
    <scope>NUCLEOTIDE SEQUENCE [LARGE SCALE GENOMIC DNA]</scope>
    <source>
        <strain evidence="1">TK-2024</strain>
        <tissue evidence="1">Old leaves</tissue>
    </source>
</reference>
<sequence length="268" mass="29761">MRAADFDFILSRLRAKLNGWVANSLSMAGRVTLGKSVLAAIPAFFMQTIKFSASVCVEIDKIICGFIWGSSASARKIYLVNWSAIFQPRGHGGLGIPRSKERNLAFMHKLAFSLVSTPDAMWVTVLRQKYHMLSTCPHSISQPNCSPLWCALSNMWYIVRENIFWLVGNGNNVHLWNDTWVPTLGPLHPWASLNVSNIDNLRFVDLLLDDGQWNVCCLLNLMPHSAVPHIMGVMPPSFGGSRDTVAWKLTPTGSFSVASAYECMVDSA</sequence>
<proteinExistence type="predicted"/>
<dbReference type="Proteomes" id="UP001472677">
    <property type="component" value="Unassembled WGS sequence"/>
</dbReference>
<evidence type="ECO:0000313" key="1">
    <source>
        <dbReference type="EMBL" id="KAK8564730.1"/>
    </source>
</evidence>
<organism evidence="1 2">
    <name type="scientific">Hibiscus sabdariffa</name>
    <name type="common">roselle</name>
    <dbReference type="NCBI Taxonomy" id="183260"/>
    <lineage>
        <taxon>Eukaryota</taxon>
        <taxon>Viridiplantae</taxon>
        <taxon>Streptophyta</taxon>
        <taxon>Embryophyta</taxon>
        <taxon>Tracheophyta</taxon>
        <taxon>Spermatophyta</taxon>
        <taxon>Magnoliopsida</taxon>
        <taxon>eudicotyledons</taxon>
        <taxon>Gunneridae</taxon>
        <taxon>Pentapetalae</taxon>
        <taxon>rosids</taxon>
        <taxon>malvids</taxon>
        <taxon>Malvales</taxon>
        <taxon>Malvaceae</taxon>
        <taxon>Malvoideae</taxon>
        <taxon>Hibiscus</taxon>
    </lineage>
</organism>
<comment type="caution">
    <text evidence="1">The sequence shown here is derived from an EMBL/GenBank/DDBJ whole genome shotgun (WGS) entry which is preliminary data.</text>
</comment>
<dbReference type="PANTHER" id="PTHR33116">
    <property type="entry name" value="REVERSE TRANSCRIPTASE ZINC-BINDING DOMAIN-CONTAINING PROTEIN-RELATED-RELATED"/>
    <property type="match status" value="1"/>
</dbReference>
<keyword evidence="2" id="KW-1185">Reference proteome</keyword>
<protein>
    <recommendedName>
        <fullName evidence="3">Reverse transcriptase zinc-binding domain-containing protein</fullName>
    </recommendedName>
</protein>